<sequence>MHKNLTITSKSIREQNLHLIRKALHDEQVSTTSVLHEKTGLSIVTINKLLNLLISSGEVIQGDKGCSLNGRPAATYRFNEMNKLILILSVYHRSGHKYVGYSVHNLFGECLERREELIDDKQTYTNEFKNGMERYIDRYKKIAVIGVSMPSDDVGGRVGSAIRHDSHASRLSSHLEIQFNLPVFFETDINAATLGCYKRLKDQECVSGIILIPGKIPSCGFCYNGQVLRGKDGMAGEIRYFPMYNDVGVLPIESLQADDLAIRTIRAIMCVLNPGYVSIYTESLKPGLIDRLRKQLSTPAEEALLPKIEISDVLREDTVSGMVSMCLEKLESL</sequence>
<dbReference type="SUPFAM" id="SSF53067">
    <property type="entry name" value="Actin-like ATPase domain"/>
    <property type="match status" value="1"/>
</dbReference>
<dbReference type="RefSeq" id="WP_219935717.1">
    <property type="nucleotide sequence ID" value="NZ_JAGFNY010000001.1"/>
</dbReference>
<dbReference type="Gene3D" id="1.10.10.10">
    <property type="entry name" value="Winged helix-like DNA-binding domain superfamily/Winged helix DNA-binding domain"/>
    <property type="match status" value="1"/>
</dbReference>
<dbReference type="InterPro" id="IPR036388">
    <property type="entry name" value="WH-like_DNA-bd_sf"/>
</dbReference>
<comment type="similarity">
    <text evidence="1">Belongs to the ROK (NagC/XylR) family.</text>
</comment>
<dbReference type="PANTHER" id="PTHR18964:SF149">
    <property type="entry name" value="BIFUNCTIONAL UDP-N-ACETYLGLUCOSAMINE 2-EPIMERASE_N-ACETYLMANNOSAMINE KINASE"/>
    <property type="match status" value="1"/>
</dbReference>
<dbReference type="Pfam" id="PF00480">
    <property type="entry name" value="ROK"/>
    <property type="match status" value="1"/>
</dbReference>
<evidence type="ECO:0000256" key="1">
    <source>
        <dbReference type="ARBA" id="ARBA00006479"/>
    </source>
</evidence>
<dbReference type="PANTHER" id="PTHR18964">
    <property type="entry name" value="ROK (REPRESSOR, ORF, KINASE) FAMILY"/>
    <property type="match status" value="1"/>
</dbReference>
<comment type="caution">
    <text evidence="2">The sequence shown here is derived from an EMBL/GenBank/DDBJ whole genome shotgun (WGS) entry which is preliminary data.</text>
</comment>
<name>A0ABS7DDW8_9GAMM</name>
<organism evidence="2 3">
    <name type="scientific">Succinivibrio faecicola</name>
    <dbReference type="NCBI Taxonomy" id="2820300"/>
    <lineage>
        <taxon>Bacteria</taxon>
        <taxon>Pseudomonadati</taxon>
        <taxon>Pseudomonadota</taxon>
        <taxon>Gammaproteobacteria</taxon>
        <taxon>Aeromonadales</taxon>
        <taxon>Succinivibrionaceae</taxon>
        <taxon>Succinivibrio</taxon>
    </lineage>
</organism>
<keyword evidence="3" id="KW-1185">Reference proteome</keyword>
<reference evidence="2 3" key="1">
    <citation type="submission" date="2021-03" db="EMBL/GenBank/DDBJ databases">
        <title>Succinivibrio sp. nov. isolated from feces of cow.</title>
        <authorList>
            <person name="Choi J.-Y."/>
        </authorList>
    </citation>
    <scope>NUCLEOTIDE SEQUENCE [LARGE SCALE GENOMIC DNA]</scope>
    <source>
        <strain evidence="2 3">AGMB01872</strain>
    </source>
</reference>
<protein>
    <submittedName>
        <fullName evidence="2">ROK family protein</fullName>
    </submittedName>
</protein>
<dbReference type="InterPro" id="IPR043129">
    <property type="entry name" value="ATPase_NBD"/>
</dbReference>
<dbReference type="Proteomes" id="UP000731465">
    <property type="component" value="Unassembled WGS sequence"/>
</dbReference>
<accession>A0ABS7DDW8</accession>
<proteinExistence type="inferred from homology"/>
<dbReference type="Gene3D" id="3.30.420.40">
    <property type="match status" value="2"/>
</dbReference>
<dbReference type="InterPro" id="IPR000600">
    <property type="entry name" value="ROK"/>
</dbReference>
<evidence type="ECO:0000313" key="3">
    <source>
        <dbReference type="Proteomes" id="UP000731465"/>
    </source>
</evidence>
<dbReference type="EMBL" id="JAGFNY010000001">
    <property type="protein sequence ID" value="MBW7569312.1"/>
    <property type="molecule type" value="Genomic_DNA"/>
</dbReference>
<gene>
    <name evidence="2" type="ORF">J5V48_00180</name>
</gene>
<evidence type="ECO:0000313" key="2">
    <source>
        <dbReference type="EMBL" id="MBW7569312.1"/>
    </source>
</evidence>